<evidence type="ECO:0000313" key="4">
    <source>
        <dbReference type="Proteomes" id="UP001211907"/>
    </source>
</evidence>
<keyword evidence="4" id="KW-1185">Reference proteome</keyword>
<dbReference type="PROSITE" id="PS50888">
    <property type="entry name" value="BHLH"/>
    <property type="match status" value="1"/>
</dbReference>
<dbReference type="InterPro" id="IPR011598">
    <property type="entry name" value="bHLH_dom"/>
</dbReference>
<dbReference type="InterPro" id="IPR036638">
    <property type="entry name" value="HLH_DNA-bd_sf"/>
</dbReference>
<organism evidence="3 4">
    <name type="scientific">Physocladia obscura</name>
    <dbReference type="NCBI Taxonomy" id="109957"/>
    <lineage>
        <taxon>Eukaryota</taxon>
        <taxon>Fungi</taxon>
        <taxon>Fungi incertae sedis</taxon>
        <taxon>Chytridiomycota</taxon>
        <taxon>Chytridiomycota incertae sedis</taxon>
        <taxon>Chytridiomycetes</taxon>
        <taxon>Chytridiales</taxon>
        <taxon>Chytriomycetaceae</taxon>
        <taxon>Physocladia</taxon>
    </lineage>
</organism>
<proteinExistence type="predicted"/>
<name>A0AAD5XBL0_9FUNG</name>
<gene>
    <name evidence="3" type="ORF">HK100_001731</name>
</gene>
<evidence type="ECO:0000259" key="2">
    <source>
        <dbReference type="PROSITE" id="PS50888"/>
    </source>
</evidence>
<feature type="compositionally biased region" description="Low complexity" evidence="1">
    <location>
        <begin position="363"/>
        <end position="377"/>
    </location>
</feature>
<dbReference type="GO" id="GO:0046983">
    <property type="term" value="F:protein dimerization activity"/>
    <property type="evidence" value="ECO:0007669"/>
    <property type="project" value="InterPro"/>
</dbReference>
<dbReference type="Gene3D" id="4.10.280.10">
    <property type="entry name" value="Helix-loop-helix DNA-binding domain"/>
    <property type="match status" value="1"/>
</dbReference>
<comment type="caution">
    <text evidence="3">The sequence shown here is derived from an EMBL/GenBank/DDBJ whole genome shotgun (WGS) entry which is preliminary data.</text>
</comment>
<sequence length="555" mass="60067">MLPPRPPFDAATADYTYNYGINSGGNSDASIGGITGDAELFNFYELFGDPTSAEYENTNSNNSSEEEALLSSEDQSMFAQFLDTLGGSASSLANAGIAGIAGIASSQLSSLMLSFPQGLFGPPLSLSSISSAPFGMAPLFNQNQHQIQIQHNQQNQPQVVRKRSVEGLRPQSQSRLSSFSNAGVIGMLGGSYRDRDRDTVRDTGDTRDMRDTWEQHEIEREREFKHEAGHESMTIPMGETEFAAQAAVNESASASLLASSLPKRLKSSPSSRAFSLLAPSFYHQQNAQAPSLFTPTSFNATNLQGLINTDNKDYASSLDSFSFIPSLSTSNNISNNISSNNSIPQFSLNPQHTQQHHFKPHQELNQNQQHQQSQKLENCSHSILQNQLHPDLDLISNHPATAISTAQLLPPSPPIIHTSAMMTAVVPAPAQAPKKRGRKPKDPSINAAKTAFAGATVAAVLSSTTATTPSVTAKNSKSLLTPSEKKANHIQAEQRRRAQIREALKELTVLVPGLRPPIEGDCSVEGSSRVQILDGARMFVALLMERNEDLKAQLM</sequence>
<feature type="domain" description="BHLH" evidence="2">
    <location>
        <begin position="484"/>
        <end position="543"/>
    </location>
</feature>
<evidence type="ECO:0000313" key="3">
    <source>
        <dbReference type="EMBL" id="KAJ3114214.1"/>
    </source>
</evidence>
<accession>A0AAD5XBL0</accession>
<reference evidence="3" key="1">
    <citation type="submission" date="2020-05" db="EMBL/GenBank/DDBJ databases">
        <title>Phylogenomic resolution of chytrid fungi.</title>
        <authorList>
            <person name="Stajich J.E."/>
            <person name="Amses K."/>
            <person name="Simmons R."/>
            <person name="Seto K."/>
            <person name="Myers J."/>
            <person name="Bonds A."/>
            <person name="Quandt C.A."/>
            <person name="Barry K."/>
            <person name="Liu P."/>
            <person name="Grigoriev I."/>
            <person name="Longcore J.E."/>
            <person name="James T.Y."/>
        </authorList>
    </citation>
    <scope>NUCLEOTIDE SEQUENCE</scope>
    <source>
        <strain evidence="3">JEL0513</strain>
    </source>
</reference>
<dbReference type="Proteomes" id="UP001211907">
    <property type="component" value="Unassembled WGS sequence"/>
</dbReference>
<evidence type="ECO:0000256" key="1">
    <source>
        <dbReference type="SAM" id="MobiDB-lite"/>
    </source>
</evidence>
<feature type="region of interest" description="Disordered" evidence="1">
    <location>
        <begin position="464"/>
        <end position="489"/>
    </location>
</feature>
<protein>
    <recommendedName>
        <fullName evidence="2">BHLH domain-containing protein</fullName>
    </recommendedName>
</protein>
<feature type="region of interest" description="Disordered" evidence="1">
    <location>
        <begin position="351"/>
        <end position="377"/>
    </location>
</feature>
<feature type="compositionally biased region" description="Low complexity" evidence="1">
    <location>
        <begin position="464"/>
        <end position="473"/>
    </location>
</feature>
<dbReference type="AlphaFoldDB" id="A0AAD5XBL0"/>
<dbReference type="EMBL" id="JADGJH010001386">
    <property type="protein sequence ID" value="KAJ3114214.1"/>
    <property type="molecule type" value="Genomic_DNA"/>
</dbReference>
<dbReference type="Pfam" id="PF00010">
    <property type="entry name" value="HLH"/>
    <property type="match status" value="1"/>
</dbReference>
<dbReference type="SUPFAM" id="SSF47459">
    <property type="entry name" value="HLH, helix-loop-helix DNA-binding domain"/>
    <property type="match status" value="1"/>
</dbReference>